<organism evidence="1 2">
    <name type="scientific">Pendulispora brunnea</name>
    <dbReference type="NCBI Taxonomy" id="2905690"/>
    <lineage>
        <taxon>Bacteria</taxon>
        <taxon>Pseudomonadati</taxon>
        <taxon>Myxococcota</taxon>
        <taxon>Myxococcia</taxon>
        <taxon>Myxococcales</taxon>
        <taxon>Sorangiineae</taxon>
        <taxon>Pendulisporaceae</taxon>
        <taxon>Pendulispora</taxon>
    </lineage>
</organism>
<protein>
    <recommendedName>
        <fullName evidence="3">Preprotein translocase subunit SecD</fullName>
    </recommendedName>
</protein>
<dbReference type="RefSeq" id="WP_394845800.1">
    <property type="nucleotide sequence ID" value="NZ_CP089982.1"/>
</dbReference>
<evidence type="ECO:0008006" key="3">
    <source>
        <dbReference type="Google" id="ProtNLM"/>
    </source>
</evidence>
<name>A0ABZ2K919_9BACT</name>
<accession>A0ABZ2K919</accession>
<sequence length="84" mass="9339">MKPEDILPDDINHTVLDGVRVRKGSVGAFIANARTFLDPASSDEARRDAERDLLALVPAVRAVGLFDLFELRDPRLRALIENAR</sequence>
<evidence type="ECO:0000313" key="2">
    <source>
        <dbReference type="Proteomes" id="UP001379533"/>
    </source>
</evidence>
<dbReference type="Proteomes" id="UP001379533">
    <property type="component" value="Chromosome"/>
</dbReference>
<reference evidence="1 2" key="1">
    <citation type="submission" date="2021-12" db="EMBL/GenBank/DDBJ databases">
        <title>Discovery of the Pendulisporaceae a myxobacterial family with distinct sporulation behavior and unique specialized metabolism.</title>
        <authorList>
            <person name="Garcia R."/>
            <person name="Popoff A."/>
            <person name="Bader C.D."/>
            <person name="Loehr J."/>
            <person name="Walesch S."/>
            <person name="Walt C."/>
            <person name="Boldt J."/>
            <person name="Bunk B."/>
            <person name="Haeckl F.J.F.P.J."/>
            <person name="Gunesch A.P."/>
            <person name="Birkelbach J."/>
            <person name="Nuebel U."/>
            <person name="Pietschmann T."/>
            <person name="Bach T."/>
            <person name="Mueller R."/>
        </authorList>
    </citation>
    <scope>NUCLEOTIDE SEQUENCE [LARGE SCALE GENOMIC DNA]</scope>
    <source>
        <strain evidence="1 2">MSr12523</strain>
    </source>
</reference>
<keyword evidence="2" id="KW-1185">Reference proteome</keyword>
<proteinExistence type="predicted"/>
<dbReference type="EMBL" id="CP089982">
    <property type="protein sequence ID" value="WXA95191.1"/>
    <property type="molecule type" value="Genomic_DNA"/>
</dbReference>
<evidence type="ECO:0000313" key="1">
    <source>
        <dbReference type="EMBL" id="WXA95191.1"/>
    </source>
</evidence>
<gene>
    <name evidence="1" type="ORF">LZC95_53320</name>
</gene>